<feature type="transmembrane region" description="Helical" evidence="6">
    <location>
        <begin position="6"/>
        <end position="29"/>
    </location>
</feature>
<comment type="subcellular location">
    <subcellularLocation>
        <location evidence="1">Membrane</location>
        <topology evidence="1">Multi-pass membrane protein</topology>
    </subcellularLocation>
</comment>
<dbReference type="InterPro" id="IPR002524">
    <property type="entry name" value="Cation_efflux"/>
</dbReference>
<feature type="transmembrane region" description="Helical" evidence="6">
    <location>
        <begin position="96"/>
        <end position="115"/>
    </location>
</feature>
<dbReference type="EMBL" id="MCGO01000008">
    <property type="protein sequence ID" value="ORY49892.1"/>
    <property type="molecule type" value="Genomic_DNA"/>
</dbReference>
<keyword evidence="5 6" id="KW-0472">Membrane</keyword>
<name>A0A1Y2CSA6_9FUNG</name>
<evidence type="ECO:0000256" key="5">
    <source>
        <dbReference type="ARBA" id="ARBA00023136"/>
    </source>
</evidence>
<keyword evidence="9" id="KW-1185">Reference proteome</keyword>
<feature type="transmembrane region" description="Helical" evidence="6">
    <location>
        <begin position="59"/>
        <end position="81"/>
    </location>
</feature>
<evidence type="ECO:0000256" key="1">
    <source>
        <dbReference type="ARBA" id="ARBA00004141"/>
    </source>
</evidence>
<evidence type="ECO:0000256" key="3">
    <source>
        <dbReference type="ARBA" id="ARBA00022692"/>
    </source>
</evidence>
<evidence type="ECO:0000256" key="4">
    <source>
        <dbReference type="ARBA" id="ARBA00022989"/>
    </source>
</evidence>
<sequence>MFSAKLYAAIISGSASMFAEALHSLADLLNEMLLMIGIRRSLKEPDANHPYGFSSERTAWALVSGVGIFFLGGGVSMYHGISGLLNPHTIGDATVGYWVLAGSLCFEAVTLWYAFRQISRSAAASRMSFSEYLRRGSDPTSVQIFLEDCSSIMGIMIASTSLSLAKYLSLPFLDSIGSILIGMLLASVSIFLVRRNIASLVERSMDSERKDYIVAILENDPVVRSLHDVKTTQIGSDWVRFKAEVLFDGDEVTRRYIASAYPNNGLKDEFQKVKEFKDEEEFRQWLLEQGGKVVTKLGAEVDRIELELKAKAPEVKHCDLEIL</sequence>
<dbReference type="STRING" id="329046.A0A1Y2CSA6"/>
<dbReference type="Pfam" id="PF01545">
    <property type="entry name" value="Cation_efflux"/>
    <property type="match status" value="1"/>
</dbReference>
<keyword evidence="3 6" id="KW-0812">Transmembrane</keyword>
<dbReference type="Gene3D" id="1.20.1510.10">
    <property type="entry name" value="Cation efflux protein transmembrane domain"/>
    <property type="match status" value="1"/>
</dbReference>
<gene>
    <name evidence="8" type="ORF">BCR33DRAFT_713497</name>
</gene>
<dbReference type="PANTHER" id="PTHR13414">
    <property type="entry name" value="HUEL-CATION TRANSPORTER"/>
    <property type="match status" value="1"/>
</dbReference>
<dbReference type="GO" id="GO:0008324">
    <property type="term" value="F:monoatomic cation transmembrane transporter activity"/>
    <property type="evidence" value="ECO:0007669"/>
    <property type="project" value="InterPro"/>
</dbReference>
<feature type="transmembrane region" description="Helical" evidence="6">
    <location>
        <begin position="176"/>
        <end position="193"/>
    </location>
</feature>
<dbReference type="NCBIfam" id="TIGR01297">
    <property type="entry name" value="CDF"/>
    <property type="match status" value="1"/>
</dbReference>
<comment type="caution">
    <text evidence="8">The sequence shown here is derived from an EMBL/GenBank/DDBJ whole genome shotgun (WGS) entry which is preliminary data.</text>
</comment>
<evidence type="ECO:0000256" key="6">
    <source>
        <dbReference type="SAM" id="Phobius"/>
    </source>
</evidence>
<dbReference type="SUPFAM" id="SSF161111">
    <property type="entry name" value="Cation efflux protein transmembrane domain-like"/>
    <property type="match status" value="1"/>
</dbReference>
<reference evidence="8 9" key="1">
    <citation type="submission" date="2016-07" db="EMBL/GenBank/DDBJ databases">
        <title>Pervasive Adenine N6-methylation of Active Genes in Fungi.</title>
        <authorList>
            <consortium name="DOE Joint Genome Institute"/>
            <person name="Mondo S.J."/>
            <person name="Dannebaum R.O."/>
            <person name="Kuo R.C."/>
            <person name="Labutti K."/>
            <person name="Haridas S."/>
            <person name="Kuo A."/>
            <person name="Salamov A."/>
            <person name="Ahrendt S.R."/>
            <person name="Lipzen A."/>
            <person name="Sullivan W."/>
            <person name="Andreopoulos W.B."/>
            <person name="Clum A."/>
            <person name="Lindquist E."/>
            <person name="Daum C."/>
            <person name="Ramamoorthy G.K."/>
            <person name="Gryganskyi A."/>
            <person name="Culley D."/>
            <person name="Magnuson J.K."/>
            <person name="James T.Y."/>
            <person name="O'Malley M.A."/>
            <person name="Stajich J.E."/>
            <person name="Spatafora J.W."/>
            <person name="Visel A."/>
            <person name="Grigoriev I.V."/>
        </authorList>
    </citation>
    <scope>NUCLEOTIDE SEQUENCE [LARGE SCALE GENOMIC DNA]</scope>
    <source>
        <strain evidence="8 9">JEL800</strain>
    </source>
</reference>
<dbReference type="InterPro" id="IPR027469">
    <property type="entry name" value="Cation_efflux_TMD_sf"/>
</dbReference>
<dbReference type="InterPro" id="IPR040177">
    <property type="entry name" value="SLC30A9"/>
</dbReference>
<dbReference type="Proteomes" id="UP000193642">
    <property type="component" value="Unassembled WGS sequence"/>
</dbReference>
<dbReference type="GO" id="GO:0006829">
    <property type="term" value="P:zinc ion transport"/>
    <property type="evidence" value="ECO:0007669"/>
    <property type="project" value="InterPro"/>
</dbReference>
<proteinExistence type="predicted"/>
<dbReference type="OrthoDB" id="407410at2759"/>
<evidence type="ECO:0000313" key="9">
    <source>
        <dbReference type="Proteomes" id="UP000193642"/>
    </source>
</evidence>
<evidence type="ECO:0000313" key="8">
    <source>
        <dbReference type="EMBL" id="ORY49892.1"/>
    </source>
</evidence>
<dbReference type="GO" id="GO:0005783">
    <property type="term" value="C:endoplasmic reticulum"/>
    <property type="evidence" value="ECO:0007669"/>
    <property type="project" value="TreeGrafter"/>
</dbReference>
<keyword evidence="4 6" id="KW-1133">Transmembrane helix</keyword>
<evidence type="ECO:0000259" key="7">
    <source>
        <dbReference type="Pfam" id="PF01545"/>
    </source>
</evidence>
<keyword evidence="2" id="KW-0813">Transport</keyword>
<protein>
    <recommendedName>
        <fullName evidence="7">Cation efflux protein transmembrane domain-containing protein</fullName>
    </recommendedName>
</protein>
<accession>A0A1Y2CSA6</accession>
<organism evidence="8 9">
    <name type="scientific">Rhizoclosmatium globosum</name>
    <dbReference type="NCBI Taxonomy" id="329046"/>
    <lineage>
        <taxon>Eukaryota</taxon>
        <taxon>Fungi</taxon>
        <taxon>Fungi incertae sedis</taxon>
        <taxon>Chytridiomycota</taxon>
        <taxon>Chytridiomycota incertae sedis</taxon>
        <taxon>Chytridiomycetes</taxon>
        <taxon>Chytridiales</taxon>
        <taxon>Chytriomycetaceae</taxon>
        <taxon>Rhizoclosmatium</taxon>
    </lineage>
</organism>
<dbReference type="PANTHER" id="PTHR13414:SF9">
    <property type="entry name" value="PROTON-COUPLED ZINC ANTIPORTER SLC30A9, MITOCHONDRIAL"/>
    <property type="match status" value="1"/>
</dbReference>
<dbReference type="InterPro" id="IPR058533">
    <property type="entry name" value="Cation_efflux_TM"/>
</dbReference>
<dbReference type="GO" id="GO:0016020">
    <property type="term" value="C:membrane"/>
    <property type="evidence" value="ECO:0007669"/>
    <property type="project" value="UniProtKB-SubCell"/>
</dbReference>
<evidence type="ECO:0000256" key="2">
    <source>
        <dbReference type="ARBA" id="ARBA00022448"/>
    </source>
</evidence>
<dbReference type="AlphaFoldDB" id="A0A1Y2CSA6"/>
<dbReference type="GO" id="GO:0006882">
    <property type="term" value="P:intracellular zinc ion homeostasis"/>
    <property type="evidence" value="ECO:0007669"/>
    <property type="project" value="TreeGrafter"/>
</dbReference>
<feature type="domain" description="Cation efflux protein transmembrane" evidence="7">
    <location>
        <begin position="1"/>
        <end position="201"/>
    </location>
</feature>